<keyword evidence="1" id="KW-1185">Reference proteome</keyword>
<accession>A0AC58S736</accession>
<reference evidence="1" key="1">
    <citation type="journal article" date="2014" name="Nat. Commun.">
        <title>The tobacco genome sequence and its comparison with those of tomato and potato.</title>
        <authorList>
            <person name="Sierro N."/>
            <person name="Battey J.N."/>
            <person name="Ouadi S."/>
            <person name="Bakaher N."/>
            <person name="Bovet L."/>
            <person name="Willig A."/>
            <person name="Goepfert S."/>
            <person name="Peitsch M.C."/>
            <person name="Ivanov N.V."/>
        </authorList>
    </citation>
    <scope>NUCLEOTIDE SEQUENCE [LARGE SCALE GENOMIC DNA]</scope>
</reference>
<name>A0AC58S736_TOBAC</name>
<organism evidence="1 2">
    <name type="scientific">Nicotiana tabacum</name>
    <name type="common">Common tobacco</name>
    <dbReference type="NCBI Taxonomy" id="4097"/>
    <lineage>
        <taxon>Eukaryota</taxon>
        <taxon>Viridiplantae</taxon>
        <taxon>Streptophyta</taxon>
        <taxon>Embryophyta</taxon>
        <taxon>Tracheophyta</taxon>
        <taxon>Spermatophyta</taxon>
        <taxon>Magnoliopsida</taxon>
        <taxon>eudicotyledons</taxon>
        <taxon>Gunneridae</taxon>
        <taxon>Pentapetalae</taxon>
        <taxon>asterids</taxon>
        <taxon>lamiids</taxon>
        <taxon>Solanales</taxon>
        <taxon>Solanaceae</taxon>
        <taxon>Nicotianoideae</taxon>
        <taxon>Nicotianeae</taxon>
        <taxon>Nicotiana</taxon>
    </lineage>
</organism>
<dbReference type="RefSeq" id="XP_075080807.1">
    <property type="nucleotide sequence ID" value="XM_075224706.1"/>
</dbReference>
<evidence type="ECO:0000313" key="1">
    <source>
        <dbReference type="Proteomes" id="UP000790787"/>
    </source>
</evidence>
<reference evidence="2" key="2">
    <citation type="submission" date="2025-08" db="UniProtKB">
        <authorList>
            <consortium name="RefSeq"/>
        </authorList>
    </citation>
    <scope>IDENTIFICATION</scope>
    <source>
        <tissue evidence="2">Leaf</tissue>
    </source>
</reference>
<sequence length="148" mass="16872">MTAKTGAGETPFSLMYGAEALIPVEIGESSTRYTQATEESNEEEMRINLDLLAEMREVTLIRMAAQKQIIGRYYNRKAHLRYFKIGGFVLKKVFQSTKMANAGKLSPNWEGPYMIRGIAGKGAYELEKMEGKVFPSNWNVVHLKKYYF</sequence>
<dbReference type="Proteomes" id="UP000790787">
    <property type="component" value="Chromosome 2"/>
</dbReference>
<protein>
    <submittedName>
        <fullName evidence="2">Uncharacterized protein LOC142166202</fullName>
    </submittedName>
</protein>
<evidence type="ECO:0000313" key="2">
    <source>
        <dbReference type="RefSeq" id="XP_075080807.1"/>
    </source>
</evidence>
<gene>
    <name evidence="2" type="primary">LOC142166202</name>
</gene>
<proteinExistence type="predicted"/>